<reference evidence="3" key="1">
    <citation type="submission" date="2023-10" db="EMBL/GenBank/DDBJ databases">
        <title>Genome assembly of Pristionchus species.</title>
        <authorList>
            <person name="Yoshida K."/>
            <person name="Sommer R.J."/>
        </authorList>
    </citation>
    <scope>NUCLEOTIDE SEQUENCE</scope>
    <source>
        <strain evidence="3">RS0144</strain>
    </source>
</reference>
<accession>A0AAV5TQS9</accession>
<evidence type="ECO:0000313" key="4">
    <source>
        <dbReference type="Proteomes" id="UP001432027"/>
    </source>
</evidence>
<feature type="non-terminal residue" evidence="3">
    <location>
        <position position="1"/>
    </location>
</feature>
<gene>
    <name evidence="3" type="ORF">PENTCL1PPCAC_18995</name>
</gene>
<comment type="caution">
    <text evidence="3">The sequence shown here is derived from an EMBL/GenBank/DDBJ whole genome shotgun (WGS) entry which is preliminary data.</text>
</comment>
<keyword evidence="2" id="KW-0812">Transmembrane</keyword>
<keyword evidence="2" id="KW-0472">Membrane</keyword>
<feature type="transmembrane region" description="Helical" evidence="2">
    <location>
        <begin position="147"/>
        <end position="170"/>
    </location>
</feature>
<organism evidence="3 4">
    <name type="scientific">Pristionchus entomophagus</name>
    <dbReference type="NCBI Taxonomy" id="358040"/>
    <lineage>
        <taxon>Eukaryota</taxon>
        <taxon>Metazoa</taxon>
        <taxon>Ecdysozoa</taxon>
        <taxon>Nematoda</taxon>
        <taxon>Chromadorea</taxon>
        <taxon>Rhabditida</taxon>
        <taxon>Rhabditina</taxon>
        <taxon>Diplogasteromorpha</taxon>
        <taxon>Diplogasteroidea</taxon>
        <taxon>Neodiplogasteridae</taxon>
        <taxon>Pristionchus</taxon>
    </lineage>
</organism>
<evidence type="ECO:0000256" key="2">
    <source>
        <dbReference type="SAM" id="Phobius"/>
    </source>
</evidence>
<name>A0AAV5TQS9_9BILA</name>
<keyword evidence="2" id="KW-1133">Transmembrane helix</keyword>
<evidence type="ECO:0000256" key="1">
    <source>
        <dbReference type="SAM" id="MobiDB-lite"/>
    </source>
</evidence>
<feature type="compositionally biased region" description="Basic and acidic residues" evidence="1">
    <location>
        <begin position="304"/>
        <end position="322"/>
    </location>
</feature>
<feature type="compositionally biased region" description="Basic and acidic residues" evidence="1">
    <location>
        <begin position="282"/>
        <end position="296"/>
    </location>
</feature>
<feature type="region of interest" description="Disordered" evidence="1">
    <location>
        <begin position="202"/>
        <end position="322"/>
    </location>
</feature>
<keyword evidence="4" id="KW-1185">Reference proteome</keyword>
<protein>
    <recommendedName>
        <fullName evidence="5">SET domain-containing protein</fullName>
    </recommendedName>
</protein>
<feature type="compositionally biased region" description="Basic and acidic residues" evidence="1">
    <location>
        <begin position="235"/>
        <end position="274"/>
    </location>
</feature>
<evidence type="ECO:0000313" key="3">
    <source>
        <dbReference type="EMBL" id="GMS96820.1"/>
    </source>
</evidence>
<sequence>NMESGWGATKCIDFQEVTTLFRRKTFEPALIVTCEMKSHQCISIRAVNSTHYYTFQGCVPQARVPKMCTEMALESAQKNGAEYFYCYDVDHGRLNVPENTPLDGRECCCNADFCNRMENVRTMVSIIPHDEILNPWWRMWHRYYQNVNRLIGVVSFIALVIFSAMTLWIICRPAQRDDDSAWYAAPVARNQLMDDIAEAEEDEDFDAPPDALATKGPAEIEASNKKKKDKKKGRGTKETAEGTAHDFIVDRTQDISEEQEKTGQDDEFDKKQEKGAAPAKKGSKEGEETEKEKKPAADTTPIDANEKKTHADEAPKKEEKKE</sequence>
<feature type="compositionally biased region" description="Basic residues" evidence="1">
    <location>
        <begin position="225"/>
        <end position="234"/>
    </location>
</feature>
<feature type="non-terminal residue" evidence="3">
    <location>
        <position position="322"/>
    </location>
</feature>
<evidence type="ECO:0008006" key="5">
    <source>
        <dbReference type="Google" id="ProtNLM"/>
    </source>
</evidence>
<dbReference type="EMBL" id="BTSX01000004">
    <property type="protein sequence ID" value="GMS96820.1"/>
    <property type="molecule type" value="Genomic_DNA"/>
</dbReference>
<proteinExistence type="predicted"/>
<dbReference type="AlphaFoldDB" id="A0AAV5TQS9"/>
<dbReference type="Proteomes" id="UP001432027">
    <property type="component" value="Unassembled WGS sequence"/>
</dbReference>